<gene>
    <name evidence="1" type="ORF">WMO24_15500</name>
</gene>
<protein>
    <recommendedName>
        <fullName evidence="3">Tail fiber protein</fullName>
    </recommendedName>
</protein>
<sequence>MRKASDANLGTLAGTKGAAIQDSNIPGNTIIGPVKVDSAWGFGCWQSWNDKDNIATTTSNAGNAYTNLGIMQPSLYLNYLVKI</sequence>
<proteinExistence type="predicted"/>
<dbReference type="Proteomes" id="UP001477672">
    <property type="component" value="Unassembled WGS sequence"/>
</dbReference>
<name>A0ABV1GJK0_9FIRM</name>
<evidence type="ECO:0000313" key="1">
    <source>
        <dbReference type="EMBL" id="MEQ2521822.1"/>
    </source>
</evidence>
<keyword evidence="2" id="KW-1185">Reference proteome</keyword>
<reference evidence="1 2" key="1">
    <citation type="submission" date="2024-03" db="EMBL/GenBank/DDBJ databases">
        <title>Human intestinal bacterial collection.</title>
        <authorList>
            <person name="Pauvert C."/>
            <person name="Hitch T.C.A."/>
            <person name="Clavel T."/>
        </authorList>
    </citation>
    <scope>NUCLEOTIDE SEQUENCE [LARGE SCALE GENOMIC DNA]</scope>
    <source>
        <strain evidence="1 2">CLA-JM-H11</strain>
    </source>
</reference>
<organism evidence="1 2">
    <name type="scientific">Ruthenibacterium intestinale</name>
    <dbReference type="NCBI Taxonomy" id="3133163"/>
    <lineage>
        <taxon>Bacteria</taxon>
        <taxon>Bacillati</taxon>
        <taxon>Bacillota</taxon>
        <taxon>Clostridia</taxon>
        <taxon>Eubacteriales</taxon>
        <taxon>Oscillospiraceae</taxon>
        <taxon>Ruthenibacterium</taxon>
    </lineage>
</organism>
<dbReference type="EMBL" id="JBBMFA010000116">
    <property type="protein sequence ID" value="MEQ2521822.1"/>
    <property type="molecule type" value="Genomic_DNA"/>
</dbReference>
<evidence type="ECO:0000313" key="2">
    <source>
        <dbReference type="Proteomes" id="UP001477672"/>
    </source>
</evidence>
<evidence type="ECO:0008006" key="3">
    <source>
        <dbReference type="Google" id="ProtNLM"/>
    </source>
</evidence>
<comment type="caution">
    <text evidence="1">The sequence shown here is derived from an EMBL/GenBank/DDBJ whole genome shotgun (WGS) entry which is preliminary data.</text>
</comment>
<accession>A0ABV1GJK0</accession>